<feature type="region of interest" description="Disordered" evidence="1">
    <location>
        <begin position="37"/>
        <end position="92"/>
    </location>
</feature>
<keyword evidence="3" id="KW-1185">Reference proteome</keyword>
<reference evidence="2 3" key="1">
    <citation type="journal article" date="2015" name="J. Biotechnol.">
        <title>Complete genome sequence of Photorhabdus temperata subsp. thracensis 39-8(T), an entomopathogenic bacterium for the improved commercial bioinsecticide.</title>
        <authorList>
            <person name="Kwak Y."/>
            <person name="Shin J.H."/>
        </authorList>
    </citation>
    <scope>NUCLEOTIDE SEQUENCE [LARGE SCALE GENOMIC DNA]</scope>
    <source>
        <strain evidence="2 3">DSM 15199</strain>
    </source>
</reference>
<reference evidence="3" key="2">
    <citation type="submission" date="2015-03" db="EMBL/GenBank/DDBJ databases">
        <title>Genome sequence of Azospirillum thiophilum strain DSM 21654T.</title>
        <authorList>
            <person name="Kwak Y."/>
            <person name="Shin J.-H."/>
        </authorList>
    </citation>
    <scope>NUCLEOTIDE SEQUENCE [LARGE SCALE GENOMIC DNA]</scope>
    <source>
        <strain evidence="3">DSM 15199</strain>
    </source>
</reference>
<dbReference type="EMBL" id="CP011104">
    <property type="protein sequence ID" value="AKH63392.1"/>
    <property type="molecule type" value="Genomic_DNA"/>
</dbReference>
<protein>
    <submittedName>
        <fullName evidence="2">Uncharacterized protein</fullName>
    </submittedName>
</protein>
<dbReference type="Proteomes" id="UP000034866">
    <property type="component" value="Chromosome"/>
</dbReference>
<organism evidence="2 3">
    <name type="scientific">Photorhabdus thracensis</name>
    <dbReference type="NCBI Taxonomy" id="230089"/>
    <lineage>
        <taxon>Bacteria</taxon>
        <taxon>Pseudomonadati</taxon>
        <taxon>Pseudomonadota</taxon>
        <taxon>Gammaproteobacteria</taxon>
        <taxon>Enterobacterales</taxon>
        <taxon>Morganellaceae</taxon>
        <taxon>Photorhabdus</taxon>
    </lineage>
</organism>
<accession>A0A0F7LNE5</accession>
<name>A0A0F7LNE5_9GAMM</name>
<proteinExistence type="predicted"/>
<sequence length="92" mass="11101">MHILIVKENVRLTTGFMKRITYSYKQLRVQFLCQKPETRNQKPETRNQKIEIDSRKDSSLLRTRTEKQDSDVKNYYPRKDSESNRQDAMFIS</sequence>
<dbReference type="STRING" id="230089.VY86_08610"/>
<feature type="compositionally biased region" description="Basic and acidic residues" evidence="1">
    <location>
        <begin position="37"/>
        <end position="85"/>
    </location>
</feature>
<gene>
    <name evidence="2" type="ORF">VY86_08610</name>
</gene>
<evidence type="ECO:0000256" key="1">
    <source>
        <dbReference type="SAM" id="MobiDB-lite"/>
    </source>
</evidence>
<dbReference type="AlphaFoldDB" id="A0A0F7LNE5"/>
<evidence type="ECO:0000313" key="3">
    <source>
        <dbReference type="Proteomes" id="UP000034866"/>
    </source>
</evidence>
<evidence type="ECO:0000313" key="2">
    <source>
        <dbReference type="EMBL" id="AKH63392.1"/>
    </source>
</evidence>
<dbReference type="KEGG" id="ptt:VY86_08610"/>